<proteinExistence type="predicted"/>
<keyword evidence="2" id="KW-1185">Reference proteome</keyword>
<sequence length="69" mass="8389">MPLTDDFFRPQYTLGLIFVQHSLRRPIEKFWMKSEAFLTMTGRFLAFLWKYYLFGRSLWEKTSSDPCEL</sequence>
<accession>A0ABR1CV42</accession>
<evidence type="ECO:0000313" key="2">
    <source>
        <dbReference type="Proteomes" id="UP001303046"/>
    </source>
</evidence>
<organism evidence="1 2">
    <name type="scientific">Necator americanus</name>
    <name type="common">Human hookworm</name>
    <dbReference type="NCBI Taxonomy" id="51031"/>
    <lineage>
        <taxon>Eukaryota</taxon>
        <taxon>Metazoa</taxon>
        <taxon>Ecdysozoa</taxon>
        <taxon>Nematoda</taxon>
        <taxon>Chromadorea</taxon>
        <taxon>Rhabditida</taxon>
        <taxon>Rhabditina</taxon>
        <taxon>Rhabditomorpha</taxon>
        <taxon>Strongyloidea</taxon>
        <taxon>Ancylostomatidae</taxon>
        <taxon>Bunostominae</taxon>
        <taxon>Necator</taxon>
    </lineage>
</organism>
<evidence type="ECO:0000313" key="1">
    <source>
        <dbReference type="EMBL" id="KAK6741766.1"/>
    </source>
</evidence>
<dbReference type="Proteomes" id="UP001303046">
    <property type="component" value="Unassembled WGS sequence"/>
</dbReference>
<name>A0ABR1CV42_NECAM</name>
<evidence type="ECO:0008006" key="3">
    <source>
        <dbReference type="Google" id="ProtNLM"/>
    </source>
</evidence>
<comment type="caution">
    <text evidence="1">The sequence shown here is derived from an EMBL/GenBank/DDBJ whole genome shotgun (WGS) entry which is preliminary data.</text>
</comment>
<gene>
    <name evidence="1" type="primary">Necator_chrIII.g10326</name>
    <name evidence="1" type="ORF">RB195_009561</name>
</gene>
<reference evidence="1 2" key="1">
    <citation type="submission" date="2023-08" db="EMBL/GenBank/DDBJ databases">
        <title>A Necator americanus chromosomal reference genome.</title>
        <authorList>
            <person name="Ilik V."/>
            <person name="Petrzelkova K.J."/>
            <person name="Pardy F."/>
            <person name="Fuh T."/>
            <person name="Niatou-Singa F.S."/>
            <person name="Gouil Q."/>
            <person name="Baker L."/>
            <person name="Ritchie M.E."/>
            <person name="Jex A.R."/>
            <person name="Gazzola D."/>
            <person name="Li H."/>
            <person name="Toshio Fujiwara R."/>
            <person name="Zhan B."/>
            <person name="Aroian R.V."/>
            <person name="Pafco B."/>
            <person name="Schwarz E.M."/>
        </authorList>
    </citation>
    <scope>NUCLEOTIDE SEQUENCE [LARGE SCALE GENOMIC DNA]</scope>
    <source>
        <strain evidence="1 2">Aroian</strain>
        <tissue evidence="1">Whole animal</tissue>
    </source>
</reference>
<dbReference type="EMBL" id="JAVFWL010000003">
    <property type="protein sequence ID" value="KAK6741766.1"/>
    <property type="molecule type" value="Genomic_DNA"/>
</dbReference>
<protein>
    <recommendedName>
        <fullName evidence="3">Bestrophin homolog</fullName>
    </recommendedName>
</protein>